<protein>
    <submittedName>
        <fullName evidence="1">Uncharacterized protein</fullName>
    </submittedName>
</protein>
<keyword evidence="2" id="KW-1185">Reference proteome</keyword>
<dbReference type="HOGENOM" id="CLU_1337507_0_0_1"/>
<evidence type="ECO:0000313" key="2">
    <source>
        <dbReference type="Proteomes" id="UP000019373"/>
    </source>
</evidence>
<sequence length="205" mass="22897">MRSLEIIWDFRDHRSHAFPELEAGACILDDVGRCHYIFQRASSPIRIVEAVKQFSRFELPQKKEPGDVLSLFVAPFPPRKTIFPDLAIENIPSGCKRSKIKICVARNGFSFGTEVKLGPSRLGAESGDEYDGTLNVGCVGHGRCRANIYGARRIGHNDRKVVTPFNSKLLSVQQRLSKSSQSVRTGGLPRAHIALLNMHDQLEEK</sequence>
<organism evidence="1 2">
    <name type="scientific">Endocarpon pusillum (strain Z07020 / HMAS-L-300199)</name>
    <name type="common">Lichen-forming fungus</name>
    <dbReference type="NCBI Taxonomy" id="1263415"/>
    <lineage>
        <taxon>Eukaryota</taxon>
        <taxon>Fungi</taxon>
        <taxon>Dikarya</taxon>
        <taxon>Ascomycota</taxon>
        <taxon>Pezizomycotina</taxon>
        <taxon>Eurotiomycetes</taxon>
        <taxon>Chaetothyriomycetidae</taxon>
        <taxon>Verrucariales</taxon>
        <taxon>Verrucariaceae</taxon>
        <taxon>Endocarpon</taxon>
    </lineage>
</organism>
<dbReference type="Proteomes" id="UP000019373">
    <property type="component" value="Unassembled WGS sequence"/>
</dbReference>
<dbReference type="AlphaFoldDB" id="U1GQ60"/>
<reference evidence="2" key="1">
    <citation type="journal article" date="2014" name="BMC Genomics">
        <title>Genome characteristics reveal the impact of lichenization on lichen-forming fungus Endocarpon pusillum Hedwig (Verrucariales, Ascomycota).</title>
        <authorList>
            <person name="Wang Y.-Y."/>
            <person name="Liu B."/>
            <person name="Zhang X.-Y."/>
            <person name="Zhou Q.-M."/>
            <person name="Zhang T."/>
            <person name="Li H."/>
            <person name="Yu Y.-F."/>
            <person name="Zhang X.-L."/>
            <person name="Hao X.-Y."/>
            <person name="Wang M."/>
            <person name="Wang L."/>
            <person name="Wei J.-C."/>
        </authorList>
    </citation>
    <scope>NUCLEOTIDE SEQUENCE [LARGE SCALE GENOMIC DNA]</scope>
    <source>
        <strain evidence="2">Z07020 / HMAS-L-300199</strain>
    </source>
</reference>
<name>U1GQ60_ENDPU</name>
<accession>U1GQ60</accession>
<dbReference type="GeneID" id="19241312"/>
<evidence type="ECO:0000313" key="1">
    <source>
        <dbReference type="EMBL" id="ERF74101.1"/>
    </source>
</evidence>
<proteinExistence type="predicted"/>
<dbReference type="EMBL" id="KE720896">
    <property type="protein sequence ID" value="ERF74101.1"/>
    <property type="molecule type" value="Genomic_DNA"/>
</dbReference>
<dbReference type="RefSeq" id="XP_007800233.1">
    <property type="nucleotide sequence ID" value="XM_007802042.1"/>
</dbReference>
<gene>
    <name evidence="1" type="ORF">EPUS_06370</name>
</gene>